<gene>
    <name evidence="1" type="ORF">HPLM_LOCUS3383</name>
</gene>
<reference evidence="1 2" key="2">
    <citation type="submission" date="2018-11" db="EMBL/GenBank/DDBJ databases">
        <authorList>
            <consortium name="Pathogen Informatics"/>
        </authorList>
    </citation>
    <scope>NUCLEOTIDE SEQUENCE [LARGE SCALE GENOMIC DNA]</scope>
    <source>
        <strain evidence="1 2">MHpl1</strain>
    </source>
</reference>
<keyword evidence="2" id="KW-1185">Reference proteome</keyword>
<protein>
    <submittedName>
        <fullName evidence="1 3">Uncharacterized protein</fullName>
    </submittedName>
</protein>
<dbReference type="Proteomes" id="UP000268014">
    <property type="component" value="Unassembled WGS sequence"/>
</dbReference>
<name>A0A0N4W191_HAEPC</name>
<dbReference type="OrthoDB" id="5869208at2759"/>
<dbReference type="AlphaFoldDB" id="A0A0N4W191"/>
<accession>A0A0N4W191</accession>
<evidence type="ECO:0000313" key="2">
    <source>
        <dbReference type="Proteomes" id="UP000268014"/>
    </source>
</evidence>
<evidence type="ECO:0000313" key="3">
    <source>
        <dbReference type="WBParaSite" id="HPLM_0000339101-mRNA-1"/>
    </source>
</evidence>
<proteinExistence type="predicted"/>
<dbReference type="WBParaSite" id="HPLM_0000339101-mRNA-1">
    <property type="protein sequence ID" value="HPLM_0000339101-mRNA-1"/>
    <property type="gene ID" value="HPLM_0000339101"/>
</dbReference>
<reference evidence="3" key="1">
    <citation type="submission" date="2017-02" db="UniProtKB">
        <authorList>
            <consortium name="WormBaseParasite"/>
        </authorList>
    </citation>
    <scope>IDENTIFICATION</scope>
</reference>
<organism evidence="3">
    <name type="scientific">Haemonchus placei</name>
    <name type="common">Barber's pole worm</name>
    <dbReference type="NCBI Taxonomy" id="6290"/>
    <lineage>
        <taxon>Eukaryota</taxon>
        <taxon>Metazoa</taxon>
        <taxon>Ecdysozoa</taxon>
        <taxon>Nematoda</taxon>
        <taxon>Chromadorea</taxon>
        <taxon>Rhabditida</taxon>
        <taxon>Rhabditina</taxon>
        <taxon>Rhabditomorpha</taxon>
        <taxon>Strongyloidea</taxon>
        <taxon>Trichostrongylidae</taxon>
        <taxon>Haemonchus</taxon>
    </lineage>
</organism>
<dbReference type="EMBL" id="UZAF01016115">
    <property type="protein sequence ID" value="VDO20798.1"/>
    <property type="molecule type" value="Genomic_DNA"/>
</dbReference>
<evidence type="ECO:0000313" key="1">
    <source>
        <dbReference type="EMBL" id="VDO20798.1"/>
    </source>
</evidence>
<sequence length="96" mass="10927">MEVDVLIRCDPQSIPAPPPLNITTMALHQMQLSYDQAQAVLMDKERRPLPAITFVRKQFKDPTEDYSYLSRGMLKCADISRRSQPARILKLNALAV</sequence>